<name>A0A1W0W5G4_SORBI</name>
<dbReference type="EMBL" id="CM000761">
    <property type="protein sequence ID" value="OQU89586.1"/>
    <property type="molecule type" value="Genomic_DNA"/>
</dbReference>
<sequence>MVTAPGQPSNKVSIFTSVDLLSSMRDDITKYKTDKVIDRAQSTRLALTN</sequence>
<dbReference type="InParanoid" id="A0A1W0W5G4"/>
<evidence type="ECO:0000313" key="1">
    <source>
        <dbReference type="EMBL" id="OQU89586.1"/>
    </source>
</evidence>
<dbReference type="Gramene" id="OQU89586">
    <property type="protein sequence ID" value="OQU89586"/>
    <property type="gene ID" value="SORBI_3002G219333"/>
</dbReference>
<evidence type="ECO:0000313" key="2">
    <source>
        <dbReference type="Proteomes" id="UP000000768"/>
    </source>
</evidence>
<organism evidence="1 2">
    <name type="scientific">Sorghum bicolor</name>
    <name type="common">Sorghum</name>
    <name type="synonym">Sorghum vulgare</name>
    <dbReference type="NCBI Taxonomy" id="4558"/>
    <lineage>
        <taxon>Eukaryota</taxon>
        <taxon>Viridiplantae</taxon>
        <taxon>Streptophyta</taxon>
        <taxon>Embryophyta</taxon>
        <taxon>Tracheophyta</taxon>
        <taxon>Spermatophyta</taxon>
        <taxon>Magnoliopsida</taxon>
        <taxon>Liliopsida</taxon>
        <taxon>Poales</taxon>
        <taxon>Poaceae</taxon>
        <taxon>PACMAD clade</taxon>
        <taxon>Panicoideae</taxon>
        <taxon>Andropogonodae</taxon>
        <taxon>Andropogoneae</taxon>
        <taxon>Sorghinae</taxon>
        <taxon>Sorghum</taxon>
    </lineage>
</organism>
<gene>
    <name evidence="1" type="ORF">SORBI_3002G219333</name>
</gene>
<reference evidence="1 2" key="1">
    <citation type="journal article" date="2009" name="Nature">
        <title>The Sorghum bicolor genome and the diversification of grasses.</title>
        <authorList>
            <person name="Paterson A.H."/>
            <person name="Bowers J.E."/>
            <person name="Bruggmann R."/>
            <person name="Dubchak I."/>
            <person name="Grimwood J."/>
            <person name="Gundlach H."/>
            <person name="Haberer G."/>
            <person name="Hellsten U."/>
            <person name="Mitros T."/>
            <person name="Poliakov A."/>
            <person name="Schmutz J."/>
            <person name="Spannagl M."/>
            <person name="Tang H."/>
            <person name="Wang X."/>
            <person name="Wicker T."/>
            <person name="Bharti A.K."/>
            <person name="Chapman J."/>
            <person name="Feltus F.A."/>
            <person name="Gowik U."/>
            <person name="Grigoriev I.V."/>
            <person name="Lyons E."/>
            <person name="Maher C.A."/>
            <person name="Martis M."/>
            <person name="Narechania A."/>
            <person name="Otillar R.P."/>
            <person name="Penning B.W."/>
            <person name="Salamov A.A."/>
            <person name="Wang Y."/>
            <person name="Zhang L."/>
            <person name="Carpita N.C."/>
            <person name="Freeling M."/>
            <person name="Gingle A.R."/>
            <person name="Hash C.T."/>
            <person name="Keller B."/>
            <person name="Klein P."/>
            <person name="Kresovich S."/>
            <person name="McCann M.C."/>
            <person name="Ming R."/>
            <person name="Peterson D.G."/>
            <person name="Mehboob-ur-Rahman"/>
            <person name="Ware D."/>
            <person name="Westhoff P."/>
            <person name="Mayer K.F."/>
            <person name="Messing J."/>
            <person name="Rokhsar D.S."/>
        </authorList>
    </citation>
    <scope>NUCLEOTIDE SEQUENCE [LARGE SCALE GENOMIC DNA]</scope>
    <source>
        <strain evidence="2">cv. BTx623</strain>
    </source>
</reference>
<keyword evidence="2" id="KW-1185">Reference proteome</keyword>
<reference evidence="2" key="2">
    <citation type="journal article" date="2018" name="Plant J.">
        <title>The Sorghum bicolor reference genome: improved assembly, gene annotations, a transcriptome atlas, and signatures of genome organization.</title>
        <authorList>
            <person name="McCormick R.F."/>
            <person name="Truong S.K."/>
            <person name="Sreedasyam A."/>
            <person name="Jenkins J."/>
            <person name="Shu S."/>
            <person name="Sims D."/>
            <person name="Kennedy M."/>
            <person name="Amirebrahimi M."/>
            <person name="Weers B.D."/>
            <person name="McKinley B."/>
            <person name="Mattison A."/>
            <person name="Morishige D.T."/>
            <person name="Grimwood J."/>
            <person name="Schmutz J."/>
            <person name="Mullet J.E."/>
        </authorList>
    </citation>
    <scope>NUCLEOTIDE SEQUENCE [LARGE SCALE GENOMIC DNA]</scope>
    <source>
        <strain evidence="2">cv. BTx623</strain>
    </source>
</reference>
<protein>
    <submittedName>
        <fullName evidence="1">Uncharacterized protein</fullName>
    </submittedName>
</protein>
<dbReference type="AlphaFoldDB" id="A0A1W0W5G4"/>
<proteinExistence type="predicted"/>
<dbReference type="Proteomes" id="UP000000768">
    <property type="component" value="Chromosome 2"/>
</dbReference>
<accession>A0A1W0W5G4</accession>